<reference evidence="2" key="2">
    <citation type="submission" date="2019-02" db="EMBL/GenBank/DDBJ databases">
        <authorList>
            <person name="Chen S.-C."/>
            <person name="Chien H.-H."/>
            <person name="Lai M.-C."/>
        </authorList>
    </citation>
    <scope>NUCLEOTIDE SEQUENCE</scope>
    <source>
        <strain evidence="2">N2F9704</strain>
    </source>
</reference>
<gene>
    <name evidence="2" type="ORF">RJ40_02885</name>
</gene>
<dbReference type="PANTHER" id="PTHR43794">
    <property type="entry name" value="AMINOHYDROLASE SSNA-RELATED"/>
    <property type="match status" value="1"/>
</dbReference>
<name>A0A8A3S3S1_9EURY</name>
<dbReference type="EMBL" id="CP036172">
    <property type="protein sequence ID" value="QSZ66519.1"/>
    <property type="molecule type" value="Genomic_DNA"/>
</dbReference>
<evidence type="ECO:0000313" key="3">
    <source>
        <dbReference type="Proteomes" id="UP001042704"/>
    </source>
</evidence>
<dbReference type="InterPro" id="IPR001365">
    <property type="entry name" value="A_deaminase_dom"/>
</dbReference>
<dbReference type="KEGG" id="maqe:RJ40_02885"/>
<dbReference type="SUPFAM" id="SSF51556">
    <property type="entry name" value="Metallo-dependent hydrolases"/>
    <property type="match status" value="1"/>
</dbReference>
<reference evidence="2" key="1">
    <citation type="journal article" date="2001" name="Int. J. Syst. Evol. Microbiol.">
        <title>Methanofollis aquaemaris sp. nov., a methanogen isolated from an aquaculture fish pond.</title>
        <authorList>
            <person name="Lai M.C."/>
            <person name="Chen S.C."/>
        </authorList>
    </citation>
    <scope>NUCLEOTIDE SEQUENCE</scope>
    <source>
        <strain evidence="2">N2F9704</strain>
    </source>
</reference>
<dbReference type="RefSeq" id="WP_265581863.1">
    <property type="nucleotide sequence ID" value="NZ_CP036172.1"/>
</dbReference>
<sequence length="347" mass="36926">MPEQTYEATILIGEALESVTGTIVVTDGVVTGIEEGPVSTDRWICPALFNAHTHLGDTVAMDCATCGNLSDLVKPPHGLKHRILRATPRDRLVAGMQASLDVMAATGTVGFADFREGGPEGVLALREALKGSPLHSLILGRDGGETFGDGVGISSVTDIADAEEQVARARAAGKAVAFHAGEKNPNDIDGALAYDPDLLVHCTHATDRQLRAIADAGIPIAVCVRSNWILGVTRGADHPPVKKMLEFGCTPLLGTDNVMFVQPDMFREMAFVETVTRLPPAEILRAAVKGAGLAGRTYFIEEGQKANFIIINTFKSNLRFSTDPVASIVKRAGRGDFLETVINTQTE</sequence>
<evidence type="ECO:0000259" key="1">
    <source>
        <dbReference type="Pfam" id="PF00962"/>
    </source>
</evidence>
<dbReference type="AlphaFoldDB" id="A0A8A3S3S1"/>
<dbReference type="GeneID" id="76423276"/>
<dbReference type="GO" id="GO:0019239">
    <property type="term" value="F:deaminase activity"/>
    <property type="evidence" value="ECO:0007669"/>
    <property type="project" value="InterPro"/>
</dbReference>
<dbReference type="Proteomes" id="UP001042704">
    <property type="component" value="Chromosome"/>
</dbReference>
<dbReference type="InterPro" id="IPR032466">
    <property type="entry name" value="Metal_Hydrolase"/>
</dbReference>
<organism evidence="2 3">
    <name type="scientific">Methanofollis aquaemaris</name>
    <dbReference type="NCBI Taxonomy" id="126734"/>
    <lineage>
        <taxon>Archaea</taxon>
        <taxon>Methanobacteriati</taxon>
        <taxon>Methanobacteriota</taxon>
        <taxon>Stenosarchaea group</taxon>
        <taxon>Methanomicrobia</taxon>
        <taxon>Methanomicrobiales</taxon>
        <taxon>Methanomicrobiaceae</taxon>
        <taxon>Methanofollis</taxon>
    </lineage>
</organism>
<dbReference type="PANTHER" id="PTHR43794:SF5">
    <property type="entry name" value="CHLOROHYDROLASE FAMILY PROTEIN"/>
    <property type="match status" value="1"/>
</dbReference>
<dbReference type="Pfam" id="PF00962">
    <property type="entry name" value="A_deaminase"/>
    <property type="match status" value="1"/>
</dbReference>
<proteinExistence type="predicted"/>
<feature type="domain" description="Adenosine deaminase" evidence="1">
    <location>
        <begin position="166"/>
        <end position="291"/>
    </location>
</feature>
<protein>
    <submittedName>
        <fullName evidence="2">Amidohydrolase</fullName>
    </submittedName>
</protein>
<evidence type="ECO:0000313" key="2">
    <source>
        <dbReference type="EMBL" id="QSZ66519.1"/>
    </source>
</evidence>
<keyword evidence="3" id="KW-1185">Reference proteome</keyword>
<accession>A0A8A3S3S1</accession>
<dbReference type="InterPro" id="IPR050287">
    <property type="entry name" value="MTA/SAH_deaminase"/>
</dbReference>
<dbReference type="Gene3D" id="3.20.20.140">
    <property type="entry name" value="Metal-dependent hydrolases"/>
    <property type="match status" value="1"/>
</dbReference>